<feature type="domain" description="Sporulation stage II protein D amidase enhancer LytB N-terminal" evidence="1">
    <location>
        <begin position="117"/>
        <end position="202"/>
    </location>
</feature>
<name>A0ABT0C8T3_THEVL</name>
<organism evidence="2 3">
    <name type="scientific">Thermostichus vulcanus str. 'Rupite'</name>
    <dbReference type="NCBI Taxonomy" id="2813851"/>
    <lineage>
        <taxon>Bacteria</taxon>
        <taxon>Bacillati</taxon>
        <taxon>Cyanobacteriota</taxon>
        <taxon>Cyanophyceae</taxon>
        <taxon>Thermostichales</taxon>
        <taxon>Thermostichaceae</taxon>
        <taxon>Thermostichus</taxon>
    </lineage>
</organism>
<reference evidence="2" key="1">
    <citation type="submission" date="2021-02" db="EMBL/GenBank/DDBJ databases">
        <title>The CRISPR/cas machinery reduction and long-range gene transfer in the hot spring cyanobacterium Synechococcus.</title>
        <authorList>
            <person name="Dvorak P."/>
            <person name="Jahodarova E."/>
            <person name="Hasler P."/>
            <person name="Poulickova A."/>
        </authorList>
    </citation>
    <scope>NUCLEOTIDE SEQUENCE</scope>
    <source>
        <strain evidence="2">Rupite</strain>
    </source>
</reference>
<evidence type="ECO:0000313" key="3">
    <source>
        <dbReference type="Proteomes" id="UP000830835"/>
    </source>
</evidence>
<dbReference type="Proteomes" id="UP000830835">
    <property type="component" value="Unassembled WGS sequence"/>
</dbReference>
<accession>A0ABT0C8T3</accession>
<comment type="caution">
    <text evidence="2">The sequence shown here is derived from an EMBL/GenBank/DDBJ whole genome shotgun (WGS) entry which is preliminary data.</text>
</comment>
<evidence type="ECO:0000313" key="2">
    <source>
        <dbReference type="EMBL" id="MCJ2542199.1"/>
    </source>
</evidence>
<protein>
    <submittedName>
        <fullName evidence="2">SpoIID/LytB domain-containing protein</fullName>
    </submittedName>
</protein>
<gene>
    <name evidence="2" type="ORF">JX360_04650</name>
</gene>
<dbReference type="RefSeq" id="WP_244349428.1">
    <property type="nucleotide sequence ID" value="NZ_JAFIRA010000007.1"/>
</dbReference>
<dbReference type="Pfam" id="PF08486">
    <property type="entry name" value="SpoIID"/>
    <property type="match status" value="1"/>
</dbReference>
<dbReference type="NCBIfam" id="TIGR02669">
    <property type="entry name" value="SpoIID_LytB"/>
    <property type="match status" value="1"/>
</dbReference>
<dbReference type="InterPro" id="IPR013693">
    <property type="entry name" value="SpoIID/LytB_N"/>
</dbReference>
<dbReference type="EMBL" id="JAFIRA010000007">
    <property type="protein sequence ID" value="MCJ2542199.1"/>
    <property type="molecule type" value="Genomic_DNA"/>
</dbReference>
<dbReference type="InterPro" id="IPR013486">
    <property type="entry name" value="SpoIID/LytB"/>
</dbReference>
<proteinExistence type="predicted"/>
<sequence>MKAWRWVGLTGSLVLGALLGWIEAAWAGVTVRVELANSRAPLVVGVSVPAQLTNSRGEILAELPPMQGFMAQPSPQGVRLQGVVSPVLFIKPEEGGMVAVNGHWYPGEVLLTGHNLLMAINYVDLEDYVASVVDAEMGARFLPEALKAQAVAARSYVLYHRNSRGWFDVFSDTRSQVYRGLSQRSVAALEATWATRGVVMVYGGQFVNAMYSASSGGQTVGVSGIPYLMSLPDVSPYPKHGHGIGMSQWGAQELARQGWNYRQILAYYYRGVRLGRLPE</sequence>
<keyword evidence="3" id="KW-1185">Reference proteome</keyword>
<evidence type="ECO:0000259" key="1">
    <source>
        <dbReference type="Pfam" id="PF08486"/>
    </source>
</evidence>